<comment type="caution">
    <text evidence="2">The sequence shown here is derived from an EMBL/GenBank/DDBJ whole genome shotgun (WGS) entry which is preliminary data.</text>
</comment>
<accession>A0ABS3JPL7</accession>
<proteinExistence type="predicted"/>
<name>A0ABS3JPL7_9BACT</name>
<gene>
    <name evidence="2" type="ORF">J2I46_19905</name>
</gene>
<reference evidence="2 3" key="1">
    <citation type="submission" date="2021-03" db="EMBL/GenBank/DDBJ databases">
        <title>Fibrella sp. HMF5405 genome sequencing and assembly.</title>
        <authorList>
            <person name="Kang H."/>
            <person name="Kim H."/>
            <person name="Bae S."/>
            <person name="Joh K."/>
        </authorList>
    </citation>
    <scope>NUCLEOTIDE SEQUENCE [LARGE SCALE GENOMIC DNA]</scope>
    <source>
        <strain evidence="2 3">HMF5405</strain>
    </source>
</reference>
<keyword evidence="1" id="KW-0472">Membrane</keyword>
<protein>
    <submittedName>
        <fullName evidence="2">Uncharacterized protein</fullName>
    </submittedName>
</protein>
<evidence type="ECO:0000256" key="1">
    <source>
        <dbReference type="SAM" id="Phobius"/>
    </source>
</evidence>
<keyword evidence="1" id="KW-1133">Transmembrane helix</keyword>
<dbReference type="Proteomes" id="UP000664628">
    <property type="component" value="Unassembled WGS sequence"/>
</dbReference>
<organism evidence="2 3">
    <name type="scientific">Fibrella forsythiae</name>
    <dbReference type="NCBI Taxonomy" id="2817061"/>
    <lineage>
        <taxon>Bacteria</taxon>
        <taxon>Pseudomonadati</taxon>
        <taxon>Bacteroidota</taxon>
        <taxon>Cytophagia</taxon>
        <taxon>Cytophagales</taxon>
        <taxon>Spirosomataceae</taxon>
        <taxon>Fibrella</taxon>
    </lineage>
</organism>
<dbReference type="EMBL" id="JAFMYW010000006">
    <property type="protein sequence ID" value="MBO0950867.1"/>
    <property type="molecule type" value="Genomic_DNA"/>
</dbReference>
<sequence length="55" mass="6361">MQLAHDIYNAANTLGKVALVLAIHSAWFFTLYVACLIWKWVSEVINPRDYDDSNY</sequence>
<feature type="transmembrane region" description="Helical" evidence="1">
    <location>
        <begin position="17"/>
        <end position="38"/>
    </location>
</feature>
<dbReference type="RefSeq" id="WP_207330809.1">
    <property type="nucleotide sequence ID" value="NZ_JAFMYW010000006.1"/>
</dbReference>
<evidence type="ECO:0000313" key="3">
    <source>
        <dbReference type="Proteomes" id="UP000664628"/>
    </source>
</evidence>
<keyword evidence="3" id="KW-1185">Reference proteome</keyword>
<keyword evidence="1" id="KW-0812">Transmembrane</keyword>
<evidence type="ECO:0000313" key="2">
    <source>
        <dbReference type="EMBL" id="MBO0950867.1"/>
    </source>
</evidence>